<comment type="caution">
    <text evidence="1">The sequence shown here is derived from an EMBL/GenBank/DDBJ whole genome shotgun (WGS) entry which is preliminary data.</text>
</comment>
<accession>A0A511MQU3</accession>
<sequence>MPPFLWEQHCCLPLVPSARIADLARYPLGSYLSVNVGYSPHTTEDSLKLTRQYRTDALADGRFRLVHSHSDIGDPETIALAFDLEDSGPLGGDLDNVALFYEYGVRSMLPTYNSANAAGCGCLDAEDTGLTAYGRDLVRTLNEVGMFVDGSHCSVRTGLDLATHTQVPMIYSHSNFAALWAHPRNISDEQAKACAATGGVIGINGVGIFLGHNRADEGAARIEAMADHVEYGVELVGIEHIGIGSDYSFDADDFNGMLTDHPELYPESYTKWGPLQWIPPEELLGTERVPGLDEVLARRGFRAADRAAVFGGNFSRVAAQVWRD</sequence>
<dbReference type="InterPro" id="IPR032466">
    <property type="entry name" value="Metal_Hydrolase"/>
</dbReference>
<dbReference type="AlphaFoldDB" id="A0A511MQU3"/>
<dbReference type="InterPro" id="IPR008257">
    <property type="entry name" value="Pept_M19"/>
</dbReference>
<keyword evidence="2" id="KW-1185">Reference proteome</keyword>
<dbReference type="PROSITE" id="PS51365">
    <property type="entry name" value="RENAL_DIPEPTIDASE_2"/>
    <property type="match status" value="1"/>
</dbReference>
<evidence type="ECO:0000313" key="1">
    <source>
        <dbReference type="EMBL" id="GEM42939.1"/>
    </source>
</evidence>
<dbReference type="Gene3D" id="3.20.20.140">
    <property type="entry name" value="Metal-dependent hydrolases"/>
    <property type="match status" value="1"/>
</dbReference>
<reference evidence="1 2" key="1">
    <citation type="submission" date="2019-07" db="EMBL/GenBank/DDBJ databases">
        <title>Whole genome shotgun sequence of Nocardia ninae NBRC 108245.</title>
        <authorList>
            <person name="Hosoyama A."/>
            <person name="Uohara A."/>
            <person name="Ohji S."/>
            <person name="Ichikawa N."/>
        </authorList>
    </citation>
    <scope>NUCLEOTIDE SEQUENCE [LARGE SCALE GENOMIC DNA]</scope>
    <source>
        <strain evidence="1 2">NBRC 108245</strain>
    </source>
</reference>
<dbReference type="GO" id="GO:0006508">
    <property type="term" value="P:proteolysis"/>
    <property type="evidence" value="ECO:0007669"/>
    <property type="project" value="InterPro"/>
</dbReference>
<evidence type="ECO:0000313" key="2">
    <source>
        <dbReference type="Proteomes" id="UP000321424"/>
    </source>
</evidence>
<dbReference type="PANTHER" id="PTHR10443:SF12">
    <property type="entry name" value="DIPEPTIDASE"/>
    <property type="match status" value="1"/>
</dbReference>
<proteinExistence type="predicted"/>
<dbReference type="SUPFAM" id="SSF51556">
    <property type="entry name" value="Metallo-dependent hydrolases"/>
    <property type="match status" value="1"/>
</dbReference>
<organism evidence="1 2">
    <name type="scientific">Nocardia ninae NBRC 108245</name>
    <dbReference type="NCBI Taxonomy" id="1210091"/>
    <lineage>
        <taxon>Bacteria</taxon>
        <taxon>Bacillati</taxon>
        <taxon>Actinomycetota</taxon>
        <taxon>Actinomycetes</taxon>
        <taxon>Mycobacteriales</taxon>
        <taxon>Nocardiaceae</taxon>
        <taxon>Nocardia</taxon>
    </lineage>
</organism>
<protein>
    <submittedName>
        <fullName evidence="1">Membrane dipeptidase</fullName>
    </submittedName>
</protein>
<dbReference type="OrthoDB" id="9804920at2"/>
<dbReference type="EMBL" id="BJXA01000081">
    <property type="protein sequence ID" value="GEM42939.1"/>
    <property type="molecule type" value="Genomic_DNA"/>
</dbReference>
<dbReference type="GO" id="GO:0070573">
    <property type="term" value="F:metallodipeptidase activity"/>
    <property type="evidence" value="ECO:0007669"/>
    <property type="project" value="InterPro"/>
</dbReference>
<dbReference type="RefSeq" id="WP_147140893.1">
    <property type="nucleotide sequence ID" value="NZ_BJXA01000081.1"/>
</dbReference>
<name>A0A511MQU3_9NOCA</name>
<dbReference type="PANTHER" id="PTHR10443">
    <property type="entry name" value="MICROSOMAL DIPEPTIDASE"/>
    <property type="match status" value="1"/>
</dbReference>
<dbReference type="Proteomes" id="UP000321424">
    <property type="component" value="Unassembled WGS sequence"/>
</dbReference>
<dbReference type="Pfam" id="PF01244">
    <property type="entry name" value="Peptidase_M19"/>
    <property type="match status" value="1"/>
</dbReference>
<gene>
    <name evidence="1" type="ORF">NN4_74580</name>
</gene>